<feature type="domain" description="Carrier" evidence="10">
    <location>
        <begin position="3043"/>
        <end position="3122"/>
    </location>
</feature>
<keyword evidence="5" id="KW-0808">Transferase</keyword>
<sequence length="3470" mass="382561">MLEEDIQLFNAQFFNIKPTKADSINPQQRVLMETIYESIKSAGLTIDGLKGSDTAVYIDVIAVDYQDLLIHSHGPSITIDTACSSSMIAVHQGVQALRSGESRVVVAAGTELILGPENYVAESKMNLLSPTGRSRMWDVDADGYARGDGVAAIVMKKLSDALEDSDNIECIIRETGINQDGRTNGLTVPSSEAQASLIKRTYAKAGLDITNPQDKPQFFEAHGTGTKVGDPKEATAIKEAFFSAPTDGEPLYVGSMKTVIRHTEGTAGLAGLLKGSLALQHGIIPPNMLFNSLNPSIEPFYESLQVPTEVKMWPTVPEGSPRRVSVNSFGFGGTNAHAILESYQPKVHTADAPGLHVEPCTPFTFSAVSERSLIALLEAYSNYLKIQDSINLLDLAWTLQSHRSALPIKATISATSIERLISKIDDKLAKVKKDAAASVGIRSSTGQARVLGVFTGQGAQWAMMGSRLIRSSVFVRDRIKHLENSLANLPESDRPSWFLKDEILASESSSRITEAELSQPLCTAVQIVLIDILRIAGITFAAVVGHSSSEIAAAYTADFISAYDAIRIAYYRGHHAKLASGPDGQKGAMIAMGTSWEDAVELSELPLFQGRLTIAAHNSSASVTLSGDIDAVAQAKNVFEEEKKFVRLLNVDTAYHSHHMDPCSDPYIASLRACNIHINRERVVSCSWYSSVNAGKVMEPVDELQAIYWRDNMASSVMFAAAVTNAAKSEVNLVLEVGPHPALQGPATQNISDVRGAPLPYCGVLRRNDDDIEAFSDGLSLLQNFYKVFHPTNGTMDGSIGKNHVSQKTSAPGYVAMALEAAKSLSNEREVEMFEIHDLVIRQAITFEDEANFAVETLVTLTAMTMTRPNQETWEADFSCYSSLNIEAGDMELIASGRVKVIPFRGMSSLKRKLDQSAAMVSTYCYEDQEVPLIVHPTMLDVAFQASLLAQSTPGNKRLWSLHIPTTIRYIRVNPHLCELLPSSGTRLPIHAILGETQSISICGDVDIFSENGEQTLIQIESLTLVPFSPATTADDRRLFSNTQWDLGAPNGAVVIGHDRATTKELELAGYCERYADSVDLRLISAVGENIPAAVRGETTILEHMLNDNMLDDLYKKGIGFARYNTDLAEMVGQIAHRYPHMKILEIGAGTGGATKSVLETLGDTFSSYTYTDISTGFFGKASKLFQGYSNRLIFKLFDAEKTPVSQGYEEYSYNLIIASNVLHATNSLQRTLENTRRLLKPGGYLLLLEITNSGPIRVGSMTGGLPGWWNSVLRKTGFSGVDTITPDRDGLAMPFSILAAQAVDERVSFLRKPLVSSSQSASIEELVILGNKSLDTSRIAEDVADLVGKYCGKVTILDSLPTDDAYIPPMSTFLNLTDLDEPLFKNLTTEKMDGLKRLFELSRNVLWITKGCLADEPYHMSSVGFGRGVSHEMPYMRLQFLDVENLEDNVPRVIAETLLRLHVTEEWEREEDLHAKLLWSTEPELVIRKDQHMVPRVLANGDQNARLNAWRRPVSKNVPSQTSVVGIALANEMFVLREEPLQLPTGNGHKLVNVSHSILSAVKVARESFLFVNIGTTEHTGDTVVSLSEENSSIVYSRVDCVPVEAVSADQAHILLSTIAANLLARSLIDGLPASSILLVHEPEESFASALSRQAAVKDIHVTFSITATESKHPAWITLHPLATERVIKKKLQKRFTHFLNLAVCGNAKDVGSCISMSLPPASRQIYASHLFRDQSAFRAIQNNALSKVLTDAVSQAITHLSQKAPNPIPLGHLTNTAVSKDPMTTIDWTADDVVSVQIQPSNPDSLCSRDRTYLLVGLTGQIGQSLCEWMARNGAGYICLTSRHPAVDEKWLESFEDTGTIIKVFAMDITDQQDLRRVYDEIKDTLPPIAGVANAAMVLHDTLFTEMSLEMMEKVLKPKIDGTNYLDELFYDTDLDFFVLFSSLSSVVGNTGQANYAAASTYLTSLAAQRRKRGVAASAFDIGRVVGIGYVQRAGQVVQDQLIKYGYMPISESDFHQMFAETIRAGRPGSGANPVVTTGIRAVRDDEEVKVPWFNNPRFSHCIVEAKGGEVKKDGKKTVLPVTDQLLDATTKEEAFEILKNCFSAKLQLILQLSAEELSHQTPLVELGVDSLVAVEVRSWFLKELKTDMPVLKVLGGGSVADLCHQNLEKLPEKLLPNIESMPAEHSSSTLGSSPSNGGSSPSDEGSMTFSDNTSVLSVEIKEGAFPTKPALLKTEKISFAQSRFWFLRLLMEDQTTFNVSFYYRVSGNLRIRDLERAVKVVSQRHEGLRTYFLADENEADLAHQGVLESSYLRLEQKKANSIEEVAAEYETLKEYQFDLENGKLMRMILVSLSPTSHYLLFSYHHILMDGVSYQVFLSDLKKAYKGQPLGPQPRQFPEFSRSQLSSFENGDMDSELEFWRGVFPDAPPVLPLLPMALIGSRMPMKSFGVNQVEYRLEPELAARVKQAAKKSRTTPFQFYLATFKTMLFRFLDVDDLTIGIADANRTDGDVMGTIGLFLNLLTLRFQYQPTQRFADSLIEARNKAYAAPFFQAFFDYRQGAQEKEAFGNCEFEIEQVHPGRTAYDITLDVTDSFGGTLIMFRTQRGIYGQAGTHLLMKTYTNLLEAFSNDVTLSLQEAPLFSEEQMNQAVGLGRGPSMKTDWPETLPHRVDQIAEERRDDVAVKDGLGRVLNYAQMIDRVEAIAEALQNEVGAIYVPLDLRNPLPRLAAIVGDCQPHAILADGTTTASDTSELKVPEVKMINVSRVGQQPSARVFNCACPESPAAILSSNLNRSTQWRNAFGGGETLNYTLIREFHTLNLPQRFNFYGPAEITVSSTKMEIPYHQDLSGERIPCGYSLPNYVAYILDDQLKPVPVEMPGEIVVGGAGVSIGYLHNKELIDSYFVHNPYATPEHIAQGWTTMYRTGDIERMRSDGALIFDNRIAGDTQIKIRGIRIELGDIESNIIRDDPEFLVAHVVFTPRHGVPDEEEFLCELLAHLPIPQYMIPVMAIPLDRLPLSNHSKVDRKAIQGLSLPQRKETSIELTEAMDQLRQLWEDVLCNKELGFNITPVTSFFLVGGNSLLIVRLQSGIRDMFNVIVRLVELLGGNTLGEMAQKIEESMVVDLIDWEIETALPDLNSVAGVCASPCQDDKKVVLLTGSTGFLAKYVLAKLVEDPRISQIHCVAVRPKPSEYPRKLAVSSEKIVTHTGDLSQPWLGLPEAEFWALSHQVDVILHLGAVRSFWDNYQVLRPTNVSSIKQLIKLAAPRRIPIHYTSSAGVVPPGTSTSTAASVAAHPPPVDGSNGYVASRWASERSLEKAAATLGVPVSIHRFTPVVDGSRKPTKPVLEEFVRFADVLHLMPELGGWKGIFDMIPADKAAEALCEALLPDMSVEEEVIRFSHHGCDYSMDVGEMREYMEERVGKAGYERIPGLKWTGKIKPEGFGYFFASQDVTVERIIEGRRAALGSRR</sequence>
<evidence type="ECO:0000313" key="13">
    <source>
        <dbReference type="EMBL" id="ANM86656.1"/>
    </source>
</evidence>
<dbReference type="InterPro" id="IPR023213">
    <property type="entry name" value="CAT-like_dom_sf"/>
</dbReference>
<dbReference type="InterPro" id="IPR013217">
    <property type="entry name" value="Methyltransf_12"/>
</dbReference>
<dbReference type="EMBL" id="MG777482">
    <property type="protein sequence ID" value="AUW30912.1"/>
    <property type="molecule type" value="Genomic_DNA"/>
</dbReference>
<dbReference type="EMBL" id="KX264288">
    <property type="protein sequence ID" value="ANM86656.1"/>
    <property type="molecule type" value="Genomic_DNA"/>
</dbReference>
<dbReference type="Pfam" id="PF00550">
    <property type="entry name" value="PP-binding"/>
    <property type="match status" value="2"/>
</dbReference>
<dbReference type="InterPro" id="IPR020806">
    <property type="entry name" value="PKS_PP-bd"/>
</dbReference>
<dbReference type="InterPro" id="IPR018201">
    <property type="entry name" value="Ketoacyl_synth_AS"/>
</dbReference>
<dbReference type="Gene3D" id="3.40.50.12780">
    <property type="entry name" value="N-terminal domain of ligase-like"/>
    <property type="match status" value="2"/>
</dbReference>
<dbReference type="InterPro" id="IPR014043">
    <property type="entry name" value="Acyl_transferase_dom"/>
</dbReference>
<keyword evidence="2" id="KW-0597">Phosphoprotein</keyword>
<dbReference type="PROSITE" id="PS52019">
    <property type="entry name" value="PKS_MFAS_DH"/>
    <property type="match status" value="1"/>
</dbReference>
<comment type="caution">
    <text evidence="8">Lacks conserved residue(s) required for the propagation of feature annotation.</text>
</comment>
<dbReference type="InterPro" id="IPR014031">
    <property type="entry name" value="Ketoacyl_synth_C"/>
</dbReference>
<dbReference type="SMART" id="SM00827">
    <property type="entry name" value="PKS_AT"/>
    <property type="match status" value="1"/>
</dbReference>
<dbReference type="GO" id="GO:0009403">
    <property type="term" value="P:toxin biosynthetic process"/>
    <property type="evidence" value="ECO:0007669"/>
    <property type="project" value="UniProtKB-ARBA"/>
</dbReference>
<dbReference type="InterPro" id="IPR042099">
    <property type="entry name" value="ANL_N_sf"/>
</dbReference>
<dbReference type="GO" id="GO:0006633">
    <property type="term" value="P:fatty acid biosynthetic process"/>
    <property type="evidence" value="ECO:0007669"/>
    <property type="project" value="InterPro"/>
</dbReference>
<reference evidence="14" key="2">
    <citation type="submission" date="2017-12" db="EMBL/GenBank/DDBJ databases">
        <title>Genome Sequencing Reveals a Rich Biosynthetic Potential.</title>
        <authorList>
            <person name="Bertrand R.L."/>
            <person name="Abdel-Hameed M.E."/>
            <person name="Sorensen J.L."/>
        </authorList>
    </citation>
    <scope>NUCLEOTIDE SEQUENCE</scope>
</reference>
<dbReference type="Pfam" id="PF08242">
    <property type="entry name" value="Methyltransf_12"/>
    <property type="match status" value="1"/>
</dbReference>
<dbReference type="InterPro" id="IPR001242">
    <property type="entry name" value="Condensation_dom"/>
</dbReference>
<keyword evidence="6" id="KW-0677">Repeat</keyword>
<dbReference type="Pfam" id="PF00109">
    <property type="entry name" value="ketoacyl-synt"/>
    <property type="match status" value="2"/>
</dbReference>
<dbReference type="InterPro" id="IPR032821">
    <property type="entry name" value="PKS_assoc"/>
</dbReference>
<dbReference type="PROSITE" id="PS52004">
    <property type="entry name" value="KS3_2"/>
    <property type="match status" value="1"/>
</dbReference>
<dbReference type="SMART" id="SM00825">
    <property type="entry name" value="PKS_KS"/>
    <property type="match status" value="1"/>
</dbReference>
<name>A0A1Z1C4T5_CLAUC</name>
<evidence type="ECO:0000259" key="11">
    <source>
        <dbReference type="PROSITE" id="PS52004"/>
    </source>
</evidence>
<dbReference type="PANTHER" id="PTHR43775:SF20">
    <property type="entry name" value="HYBRID PKS-NRPS SYNTHETASE APDA"/>
    <property type="match status" value="1"/>
</dbReference>
<dbReference type="Pfam" id="PF07993">
    <property type="entry name" value="NAD_binding_4"/>
    <property type="match status" value="1"/>
</dbReference>
<dbReference type="Gene3D" id="3.10.129.120">
    <property type="match status" value="1"/>
</dbReference>
<dbReference type="GO" id="GO:0004315">
    <property type="term" value="F:3-oxoacyl-[acyl-carrier-protein] synthase activity"/>
    <property type="evidence" value="ECO:0007669"/>
    <property type="project" value="InterPro"/>
</dbReference>
<dbReference type="Gene3D" id="3.30.559.10">
    <property type="entry name" value="Chloramphenicol acetyltransferase-like domain"/>
    <property type="match status" value="1"/>
</dbReference>
<dbReference type="SUPFAM" id="SSF47336">
    <property type="entry name" value="ACP-like"/>
    <property type="match status" value="2"/>
</dbReference>
<dbReference type="InterPro" id="IPR014030">
    <property type="entry name" value="Ketoacyl_synth_N"/>
</dbReference>
<dbReference type="PROSITE" id="PS00606">
    <property type="entry name" value="KS3_1"/>
    <property type="match status" value="1"/>
</dbReference>
<dbReference type="Gene3D" id="3.10.129.110">
    <property type="entry name" value="Polyketide synthase dehydratase"/>
    <property type="match status" value="1"/>
</dbReference>
<dbReference type="CDD" id="cd00833">
    <property type="entry name" value="PKS"/>
    <property type="match status" value="1"/>
</dbReference>
<dbReference type="InterPro" id="IPR009081">
    <property type="entry name" value="PP-bd_ACP"/>
</dbReference>
<organism evidence="13">
    <name type="scientific">Cladonia uncialis subsp. uncialis</name>
    <dbReference type="NCBI Taxonomy" id="180999"/>
    <lineage>
        <taxon>Eukaryota</taxon>
        <taxon>Fungi</taxon>
        <taxon>Dikarya</taxon>
        <taxon>Ascomycota</taxon>
        <taxon>Pezizomycotina</taxon>
        <taxon>Lecanoromycetes</taxon>
        <taxon>OSLEUM clade</taxon>
        <taxon>Lecanoromycetidae</taxon>
        <taxon>Lecanorales</taxon>
        <taxon>Lecanorineae</taxon>
        <taxon>Cladoniaceae</taxon>
        <taxon>Cladonia</taxon>
    </lineage>
</organism>
<dbReference type="InterPro" id="IPR042104">
    <property type="entry name" value="PKS_dehydratase_sf"/>
</dbReference>
<dbReference type="GO" id="GO:0008168">
    <property type="term" value="F:methyltransferase activity"/>
    <property type="evidence" value="ECO:0007669"/>
    <property type="project" value="UniProtKB-KW"/>
</dbReference>
<dbReference type="Pfam" id="PF00698">
    <property type="entry name" value="Acyl_transf_1"/>
    <property type="match status" value="1"/>
</dbReference>
<evidence type="ECO:0000256" key="7">
    <source>
        <dbReference type="ARBA" id="ARBA00023268"/>
    </source>
</evidence>
<dbReference type="InterPro" id="IPR036291">
    <property type="entry name" value="NAD(P)-bd_dom_sf"/>
</dbReference>
<dbReference type="Pfam" id="PF00501">
    <property type="entry name" value="AMP-binding"/>
    <property type="match status" value="1"/>
</dbReference>
<dbReference type="InterPro" id="IPR029063">
    <property type="entry name" value="SAM-dependent_MTases_sf"/>
</dbReference>
<dbReference type="GO" id="GO:0031177">
    <property type="term" value="F:phosphopantetheine binding"/>
    <property type="evidence" value="ECO:0007669"/>
    <property type="project" value="InterPro"/>
</dbReference>
<dbReference type="PANTHER" id="PTHR43775">
    <property type="entry name" value="FATTY ACID SYNTHASE"/>
    <property type="match status" value="1"/>
</dbReference>
<dbReference type="InterPro" id="IPR013968">
    <property type="entry name" value="PKS_KR"/>
</dbReference>
<protein>
    <submittedName>
        <fullName evidence="14">Putative PKS-NRPS</fullName>
    </submittedName>
    <submittedName>
        <fullName evidence="13">Putative hybrid NPRS-PKS</fullName>
    </submittedName>
</protein>
<dbReference type="Gene3D" id="3.40.50.720">
    <property type="entry name" value="NAD(P)-binding Rossmann-like Domain"/>
    <property type="match status" value="2"/>
</dbReference>
<dbReference type="SMART" id="SM00823">
    <property type="entry name" value="PKS_PP"/>
    <property type="match status" value="1"/>
</dbReference>
<dbReference type="InterPro" id="IPR045851">
    <property type="entry name" value="AMP-bd_C_sf"/>
</dbReference>
<evidence type="ECO:0000256" key="9">
    <source>
        <dbReference type="SAM" id="MobiDB-lite"/>
    </source>
</evidence>
<dbReference type="InterPro" id="IPR006162">
    <property type="entry name" value="Ppantetheine_attach_site"/>
</dbReference>
<dbReference type="SUPFAM" id="SSF55048">
    <property type="entry name" value="Probable ACP-binding domain of malonyl-CoA ACP transacylase"/>
    <property type="match status" value="1"/>
</dbReference>
<dbReference type="SMART" id="SM00822">
    <property type="entry name" value="PKS_KR"/>
    <property type="match status" value="1"/>
</dbReference>
<dbReference type="SUPFAM" id="SSF51735">
    <property type="entry name" value="NAD(P)-binding Rossmann-fold domains"/>
    <property type="match status" value="2"/>
</dbReference>
<dbReference type="Gene3D" id="3.30.559.30">
    <property type="entry name" value="Nonribosomal peptide synthetase, condensation domain"/>
    <property type="match status" value="1"/>
</dbReference>
<feature type="region of interest" description="Disordered" evidence="9">
    <location>
        <begin position="2184"/>
        <end position="2212"/>
    </location>
</feature>
<proteinExistence type="predicted"/>
<dbReference type="SUPFAM" id="SSF53335">
    <property type="entry name" value="S-adenosyl-L-methionine-dependent methyltransferases"/>
    <property type="match status" value="1"/>
</dbReference>
<dbReference type="Pfam" id="PF08659">
    <property type="entry name" value="KR"/>
    <property type="match status" value="1"/>
</dbReference>
<dbReference type="GO" id="GO:0004312">
    <property type="term" value="F:fatty acid synthase activity"/>
    <property type="evidence" value="ECO:0007669"/>
    <property type="project" value="TreeGrafter"/>
</dbReference>
<dbReference type="InterPro" id="IPR016036">
    <property type="entry name" value="Malonyl_transacylase_ACP-bd"/>
</dbReference>
<dbReference type="InterPro" id="IPR049551">
    <property type="entry name" value="PKS_DH_C"/>
</dbReference>
<dbReference type="InterPro" id="IPR049900">
    <property type="entry name" value="PKS_mFAS_DH"/>
</dbReference>
<reference evidence="13" key="1">
    <citation type="submission" date="2016-05" db="EMBL/GenBank/DDBJ databases">
        <title>Lichen genome sequencing reveals its rich biosynthetic potential.</title>
        <authorList>
            <person name="Bertrand R.L."/>
            <person name="Abdel-Hameed M."/>
            <person name="Sorensen J.L."/>
        </authorList>
    </citation>
    <scope>NUCLEOTIDE SEQUENCE</scope>
</reference>
<dbReference type="Gene3D" id="3.40.47.10">
    <property type="match status" value="2"/>
</dbReference>
<feature type="domain" description="PKS/mFAS DH" evidence="12">
    <location>
        <begin position="710"/>
        <end position="1034"/>
    </location>
</feature>
<keyword evidence="1" id="KW-0596">Phosphopantetheine</keyword>
<dbReference type="InterPro" id="IPR013120">
    <property type="entry name" value="FAR_NAD-bd"/>
</dbReference>
<dbReference type="InterPro" id="IPR016039">
    <property type="entry name" value="Thiolase-like"/>
</dbReference>
<evidence type="ECO:0000313" key="14">
    <source>
        <dbReference type="EMBL" id="AUW30912.1"/>
    </source>
</evidence>
<dbReference type="Gene3D" id="3.30.300.30">
    <property type="match status" value="1"/>
</dbReference>
<dbReference type="Pfam" id="PF02801">
    <property type="entry name" value="Ketoacyl-synt_C"/>
    <property type="match status" value="1"/>
</dbReference>
<dbReference type="PROSITE" id="PS50075">
    <property type="entry name" value="CARRIER"/>
    <property type="match status" value="2"/>
</dbReference>
<dbReference type="SUPFAM" id="SSF53901">
    <property type="entry name" value="Thiolase-like"/>
    <property type="match status" value="2"/>
</dbReference>
<gene>
    <name evidence="13" type="primary">nrps-pks-1</name>
</gene>
<dbReference type="PROSITE" id="PS00012">
    <property type="entry name" value="PHOSPHOPANTETHEINE"/>
    <property type="match status" value="1"/>
</dbReference>
<feature type="domain" description="Carrier" evidence="10">
    <location>
        <begin position="2095"/>
        <end position="2173"/>
    </location>
</feature>
<dbReference type="InterPro" id="IPR000873">
    <property type="entry name" value="AMP-dep_synth/lig_dom"/>
</dbReference>
<keyword evidence="3" id="KW-0436">Ligase</keyword>
<evidence type="ECO:0000256" key="6">
    <source>
        <dbReference type="ARBA" id="ARBA00022737"/>
    </source>
</evidence>
<dbReference type="Gene3D" id="3.40.50.150">
    <property type="entry name" value="Vaccinia Virus protein VP39"/>
    <property type="match status" value="1"/>
</dbReference>
<dbReference type="InterPro" id="IPR016035">
    <property type="entry name" value="Acyl_Trfase/lysoPLipase"/>
</dbReference>
<keyword evidence="7" id="KW-0511">Multifunctional enzyme</keyword>
<dbReference type="Pfam" id="PF14765">
    <property type="entry name" value="PS-DH"/>
    <property type="match status" value="1"/>
</dbReference>
<evidence type="ECO:0000256" key="5">
    <source>
        <dbReference type="ARBA" id="ARBA00022679"/>
    </source>
</evidence>
<dbReference type="InterPro" id="IPR050091">
    <property type="entry name" value="PKS_NRPS_Biosynth_Enz"/>
</dbReference>
<keyword evidence="4" id="KW-0489">Methyltransferase</keyword>
<dbReference type="SUPFAM" id="SSF52151">
    <property type="entry name" value="FabD/lysophospholipase-like"/>
    <property type="match status" value="1"/>
</dbReference>
<dbReference type="Pfam" id="PF16197">
    <property type="entry name" value="KAsynt_C_assoc"/>
    <property type="match status" value="1"/>
</dbReference>
<evidence type="ECO:0000256" key="4">
    <source>
        <dbReference type="ARBA" id="ARBA00022603"/>
    </source>
</evidence>
<dbReference type="GO" id="GO:0016874">
    <property type="term" value="F:ligase activity"/>
    <property type="evidence" value="ECO:0007669"/>
    <property type="project" value="UniProtKB-KW"/>
</dbReference>
<evidence type="ECO:0000256" key="8">
    <source>
        <dbReference type="PROSITE-ProRule" id="PRU01363"/>
    </source>
</evidence>
<dbReference type="Gene3D" id="1.10.1200.10">
    <property type="entry name" value="ACP-like"/>
    <property type="match status" value="2"/>
</dbReference>
<dbReference type="GO" id="GO:0032259">
    <property type="term" value="P:methylation"/>
    <property type="evidence" value="ECO:0007669"/>
    <property type="project" value="UniProtKB-KW"/>
</dbReference>
<accession>A0A1Z1C4T5</accession>
<dbReference type="InterPro" id="IPR001227">
    <property type="entry name" value="Ac_transferase_dom_sf"/>
</dbReference>
<dbReference type="InterPro" id="IPR020841">
    <property type="entry name" value="PKS_Beta-ketoAc_synthase_dom"/>
</dbReference>
<evidence type="ECO:0000256" key="1">
    <source>
        <dbReference type="ARBA" id="ARBA00022450"/>
    </source>
</evidence>
<feature type="compositionally biased region" description="Low complexity" evidence="9">
    <location>
        <begin position="2189"/>
        <end position="2209"/>
    </location>
</feature>
<evidence type="ECO:0000256" key="2">
    <source>
        <dbReference type="ARBA" id="ARBA00022553"/>
    </source>
</evidence>
<dbReference type="SUPFAM" id="SSF52777">
    <property type="entry name" value="CoA-dependent acyltransferases"/>
    <property type="match status" value="2"/>
</dbReference>
<evidence type="ECO:0000259" key="10">
    <source>
        <dbReference type="PROSITE" id="PS50075"/>
    </source>
</evidence>
<feature type="region of interest" description="N-terminal hotdog fold" evidence="8">
    <location>
        <begin position="710"/>
        <end position="860"/>
    </location>
</feature>
<dbReference type="InterPro" id="IPR036736">
    <property type="entry name" value="ACP-like_sf"/>
</dbReference>
<evidence type="ECO:0000259" key="12">
    <source>
        <dbReference type="PROSITE" id="PS52019"/>
    </source>
</evidence>
<dbReference type="InterPro" id="IPR057326">
    <property type="entry name" value="KR_dom"/>
</dbReference>
<dbReference type="CDD" id="cd02440">
    <property type="entry name" value="AdoMet_MTases"/>
    <property type="match status" value="1"/>
</dbReference>
<feature type="domain" description="Ketosynthase family 3 (KS3)" evidence="11">
    <location>
        <begin position="1"/>
        <end position="342"/>
    </location>
</feature>
<feature type="region of interest" description="C-terminal hotdog fold" evidence="8">
    <location>
        <begin position="881"/>
        <end position="1034"/>
    </location>
</feature>
<evidence type="ECO:0000256" key="3">
    <source>
        <dbReference type="ARBA" id="ARBA00022598"/>
    </source>
</evidence>
<dbReference type="SUPFAM" id="SSF56801">
    <property type="entry name" value="Acetyl-CoA synthetase-like"/>
    <property type="match status" value="1"/>
</dbReference>
<dbReference type="Pfam" id="PF00668">
    <property type="entry name" value="Condensation"/>
    <property type="match status" value="1"/>
</dbReference>
<dbReference type="Gene3D" id="3.40.366.10">
    <property type="entry name" value="Malonyl-Coenzyme A Acyl Carrier Protein, domain 2"/>
    <property type="match status" value="1"/>
</dbReference>
<dbReference type="CDD" id="cd19532">
    <property type="entry name" value="C_PKS-NRPS"/>
    <property type="match status" value="1"/>
</dbReference>